<comment type="caution">
    <text evidence="2">The sequence shown here is derived from an EMBL/GenBank/DDBJ whole genome shotgun (WGS) entry which is preliminary data.</text>
</comment>
<accession>A0A370I413</accession>
<proteinExistence type="predicted"/>
<feature type="transmembrane region" description="Helical" evidence="1">
    <location>
        <begin position="108"/>
        <end position="128"/>
    </location>
</feature>
<sequence>MKWVRWTHRWLGVVFAVVVVVTGVVLAVRGPVWASYVPLPPLVLLWLSGLTMLGVGYARARRRGARSGAPGARRVHRWAGVVFTVSVVATFVALALPEPVVWVSYLPLFPLAALLFSGLYMVALPYGAERRRVRRGPRSAPVGS</sequence>
<protein>
    <submittedName>
        <fullName evidence="2">Uncharacterized protein</fullName>
    </submittedName>
</protein>
<dbReference type="STRING" id="1210086.GCA_001613105_03476"/>
<keyword evidence="3" id="KW-1185">Reference proteome</keyword>
<keyword evidence="1" id="KW-0812">Transmembrane</keyword>
<dbReference type="AlphaFoldDB" id="A0A370I413"/>
<reference evidence="2 3" key="1">
    <citation type="submission" date="2018-07" db="EMBL/GenBank/DDBJ databases">
        <title>Genomic Encyclopedia of Type Strains, Phase IV (KMG-IV): sequencing the most valuable type-strain genomes for metagenomic binning, comparative biology and taxonomic classification.</title>
        <authorList>
            <person name="Goeker M."/>
        </authorList>
    </citation>
    <scope>NUCLEOTIDE SEQUENCE [LARGE SCALE GENOMIC DNA]</scope>
    <source>
        <strain evidence="2 3">DSM 44290</strain>
    </source>
</reference>
<feature type="transmembrane region" description="Helical" evidence="1">
    <location>
        <begin position="37"/>
        <end position="58"/>
    </location>
</feature>
<evidence type="ECO:0000256" key="1">
    <source>
        <dbReference type="SAM" id="Phobius"/>
    </source>
</evidence>
<name>A0A370I413_9NOCA</name>
<organism evidence="2 3">
    <name type="scientific">Nocardia pseudobrasiliensis</name>
    <dbReference type="NCBI Taxonomy" id="45979"/>
    <lineage>
        <taxon>Bacteria</taxon>
        <taxon>Bacillati</taxon>
        <taxon>Actinomycetota</taxon>
        <taxon>Actinomycetes</taxon>
        <taxon>Mycobacteriales</taxon>
        <taxon>Nocardiaceae</taxon>
        <taxon>Nocardia</taxon>
    </lineage>
</organism>
<dbReference type="EMBL" id="QQBC01000009">
    <property type="protein sequence ID" value="RDI64064.1"/>
    <property type="molecule type" value="Genomic_DNA"/>
</dbReference>
<evidence type="ECO:0000313" key="3">
    <source>
        <dbReference type="Proteomes" id="UP000254869"/>
    </source>
</evidence>
<gene>
    <name evidence="2" type="ORF">DFR76_109405</name>
</gene>
<dbReference type="Proteomes" id="UP000254869">
    <property type="component" value="Unassembled WGS sequence"/>
</dbReference>
<evidence type="ECO:0000313" key="2">
    <source>
        <dbReference type="EMBL" id="RDI64064.1"/>
    </source>
</evidence>
<keyword evidence="1" id="KW-1133">Transmembrane helix</keyword>
<keyword evidence="1" id="KW-0472">Membrane</keyword>
<dbReference type="RefSeq" id="WP_067998839.1">
    <property type="nucleotide sequence ID" value="NZ_QQBC01000009.1"/>
</dbReference>
<feature type="transmembrane region" description="Helical" evidence="1">
    <location>
        <begin position="78"/>
        <end position="96"/>
    </location>
</feature>